<feature type="region of interest" description="Disordered" evidence="2">
    <location>
        <begin position="53"/>
        <end position="74"/>
    </location>
</feature>
<dbReference type="Proteomes" id="UP000509510">
    <property type="component" value="Chromosome V"/>
</dbReference>
<evidence type="ECO:0000256" key="1">
    <source>
        <dbReference type="SAM" id="Coils"/>
    </source>
</evidence>
<reference evidence="4" key="1">
    <citation type="submission" date="2020-06" db="EMBL/GenBank/DDBJ databases">
        <title>A chromosome-scale genome assembly of Talaromyces rugulosus W13939.</title>
        <authorList>
            <person name="Wang B."/>
            <person name="Guo L."/>
            <person name="Ye K."/>
            <person name="Wang L."/>
        </authorList>
    </citation>
    <scope>NUCLEOTIDE SEQUENCE [LARGE SCALE GENOMIC DNA]</scope>
    <source>
        <strain evidence="4">W13939</strain>
    </source>
</reference>
<organism evidence="3 4">
    <name type="scientific">Talaromyces rugulosus</name>
    <name type="common">Penicillium rugulosum</name>
    <dbReference type="NCBI Taxonomy" id="121627"/>
    <lineage>
        <taxon>Eukaryota</taxon>
        <taxon>Fungi</taxon>
        <taxon>Dikarya</taxon>
        <taxon>Ascomycota</taxon>
        <taxon>Pezizomycotina</taxon>
        <taxon>Eurotiomycetes</taxon>
        <taxon>Eurotiomycetidae</taxon>
        <taxon>Eurotiales</taxon>
        <taxon>Trichocomaceae</taxon>
        <taxon>Talaromyces</taxon>
        <taxon>Talaromyces sect. Islandici</taxon>
    </lineage>
</organism>
<dbReference type="OrthoDB" id="5296at2759"/>
<keyword evidence="1" id="KW-0175">Coiled coil</keyword>
<dbReference type="GeneID" id="55997375"/>
<feature type="compositionally biased region" description="Basic and acidic residues" evidence="2">
    <location>
        <begin position="64"/>
        <end position="74"/>
    </location>
</feature>
<dbReference type="EMBL" id="CP055902">
    <property type="protein sequence ID" value="QKX62731.1"/>
    <property type="molecule type" value="Genomic_DNA"/>
</dbReference>
<name>A0A7H8RAE6_TALRU</name>
<keyword evidence="4" id="KW-1185">Reference proteome</keyword>
<evidence type="ECO:0000313" key="4">
    <source>
        <dbReference type="Proteomes" id="UP000509510"/>
    </source>
</evidence>
<proteinExistence type="predicted"/>
<feature type="coiled-coil region" evidence="1">
    <location>
        <begin position="137"/>
        <end position="178"/>
    </location>
</feature>
<dbReference type="KEGG" id="trg:TRUGW13939_09893"/>
<evidence type="ECO:0000313" key="3">
    <source>
        <dbReference type="EMBL" id="QKX62731.1"/>
    </source>
</evidence>
<accession>A0A7H8RAE6</accession>
<dbReference type="RefSeq" id="XP_035348905.1">
    <property type="nucleotide sequence ID" value="XM_035493012.1"/>
</dbReference>
<sequence length="234" mass="26561">MYIAEFTFTFPYQSLDNDQLQAETATVPVRQATGGQASLFVKAEEGTGLSSRMEMDSVVPGDPSKMDSKQKSSADIKRRFEELMKEAQEEGVELPIKKQCLDQEDEKLGPEALAYKKKVRGDLDRQVEAIKKNRAIYKQHCDRLESAEKEIKEMRRVKKGMKTQLDKQQEEIDQTRERLTVTPDESAKSVVDFVENDFDISKTGTYWAPRGPRDIGTAEPVLGKNLATPLELPW</sequence>
<gene>
    <name evidence="3" type="ORF">TRUGW13939_09893</name>
</gene>
<dbReference type="AlphaFoldDB" id="A0A7H8RAE6"/>
<protein>
    <submittedName>
        <fullName evidence="3">Uncharacterized protein</fullName>
    </submittedName>
</protein>
<evidence type="ECO:0000256" key="2">
    <source>
        <dbReference type="SAM" id="MobiDB-lite"/>
    </source>
</evidence>